<dbReference type="EMBL" id="KV460266">
    <property type="protein sequence ID" value="OBT92538.1"/>
    <property type="molecule type" value="Genomic_DNA"/>
</dbReference>
<keyword evidence="2" id="KW-1185">Reference proteome</keyword>
<evidence type="ECO:0000313" key="1">
    <source>
        <dbReference type="EMBL" id="OBT92538.1"/>
    </source>
</evidence>
<accession>A0A1B8G9N0</accession>
<reference evidence="1 2" key="1">
    <citation type="submission" date="2016-03" db="EMBL/GenBank/DDBJ databases">
        <title>Comparative genomics of Pseudogymnoascus destructans, the fungus causing white-nose syndrome of bats.</title>
        <authorList>
            <person name="Palmer J.M."/>
            <person name="Drees K.P."/>
            <person name="Foster J.T."/>
            <person name="Lindner D.L."/>
        </authorList>
    </citation>
    <scope>NUCLEOTIDE SEQUENCE [LARGE SCALE GENOMIC DNA]</scope>
    <source>
        <strain evidence="1 2">UAMH 10579</strain>
    </source>
</reference>
<sequence>MCDNITPDTEASGQDDFKPESLIQDAVLLPKKQCLTDNSSLLPAELKSQIFFEISDLKTLSNLSQVSKAFRTVFNRREKDYYNSTRAAEFRSGELPLDTAVDSIIRHIQKRDPKTALMFFEATWNSPGGRSGSARRNCDFTDMLSGRLDTEEYDILLLSLHTMYDHVTLETSWTAWANALVALTCITESFGKVAVSGVRMELWILDQFSSRQQEMIGQGVLEGEKKNARFVLNGLRRHHTRRRHREEKRHLEWNHLERKKKHTDNLAEVLQAIIHVDKSISAVAEFMLLESQSRPGRHADFHGGVQCICDPSTCRHTADANDVLQALEEICTGHILNNIDNSAHEAIRVFMLTPPYYTHIARERHERVQSMFDDKYGRFEPDSEDADL</sequence>
<name>A0A1B8G9N0_9PEZI</name>
<dbReference type="OrthoDB" id="3439715at2759"/>
<proteinExistence type="predicted"/>
<dbReference type="RefSeq" id="XP_018126271.1">
    <property type="nucleotide sequence ID" value="XM_018278881.2"/>
</dbReference>
<dbReference type="AlphaFoldDB" id="A0A1B8G9N0"/>
<dbReference type="Proteomes" id="UP000091956">
    <property type="component" value="Unassembled WGS sequence"/>
</dbReference>
<reference evidence="2" key="2">
    <citation type="journal article" date="2018" name="Nat. Commun.">
        <title>Extreme sensitivity to ultraviolet light in the fungal pathogen causing white-nose syndrome of bats.</title>
        <authorList>
            <person name="Palmer J.M."/>
            <person name="Drees K.P."/>
            <person name="Foster J.T."/>
            <person name="Lindner D.L."/>
        </authorList>
    </citation>
    <scope>NUCLEOTIDE SEQUENCE [LARGE SCALE GENOMIC DNA]</scope>
    <source>
        <strain evidence="2">UAMH 10579</strain>
    </source>
</reference>
<evidence type="ECO:0008006" key="3">
    <source>
        <dbReference type="Google" id="ProtNLM"/>
    </source>
</evidence>
<evidence type="ECO:0000313" key="2">
    <source>
        <dbReference type="Proteomes" id="UP000091956"/>
    </source>
</evidence>
<organism evidence="1 2">
    <name type="scientific">Pseudogymnoascus verrucosus</name>
    <dbReference type="NCBI Taxonomy" id="342668"/>
    <lineage>
        <taxon>Eukaryota</taxon>
        <taxon>Fungi</taxon>
        <taxon>Dikarya</taxon>
        <taxon>Ascomycota</taxon>
        <taxon>Pezizomycotina</taxon>
        <taxon>Leotiomycetes</taxon>
        <taxon>Thelebolales</taxon>
        <taxon>Thelebolaceae</taxon>
        <taxon>Pseudogymnoascus</taxon>
    </lineage>
</organism>
<gene>
    <name evidence="1" type="ORF">VE01_09467</name>
</gene>
<protein>
    <recommendedName>
        <fullName evidence="3">F-box domain-containing protein</fullName>
    </recommendedName>
</protein>
<dbReference type="GeneID" id="28842853"/>